<dbReference type="Gene3D" id="3.40.50.720">
    <property type="entry name" value="NAD(P)-binding Rossmann-like Domain"/>
    <property type="match status" value="1"/>
</dbReference>
<dbReference type="PANTHER" id="PTHR43818:SF11">
    <property type="entry name" value="BCDNA.GH03377"/>
    <property type="match status" value="1"/>
</dbReference>
<name>A0A382NVV1_9ZZZZ</name>
<gene>
    <name evidence="4" type="ORF">METZ01_LOCUS318137</name>
</gene>
<feature type="non-terminal residue" evidence="4">
    <location>
        <position position="1"/>
    </location>
</feature>
<keyword evidence="1" id="KW-0560">Oxidoreductase</keyword>
<dbReference type="SUPFAM" id="SSF51735">
    <property type="entry name" value="NAD(P)-binding Rossmann-fold domains"/>
    <property type="match status" value="1"/>
</dbReference>
<dbReference type="Pfam" id="PF22725">
    <property type="entry name" value="GFO_IDH_MocA_C3"/>
    <property type="match status" value="1"/>
</dbReference>
<evidence type="ECO:0000259" key="2">
    <source>
        <dbReference type="Pfam" id="PF01408"/>
    </source>
</evidence>
<dbReference type="InterPro" id="IPR055170">
    <property type="entry name" value="GFO_IDH_MocA-like_dom"/>
</dbReference>
<dbReference type="SUPFAM" id="SSF55347">
    <property type="entry name" value="Glyceraldehyde-3-phosphate dehydrogenase-like, C-terminal domain"/>
    <property type="match status" value="1"/>
</dbReference>
<dbReference type="InterPro" id="IPR050463">
    <property type="entry name" value="Gfo/Idh/MocA_oxidrdct_glycsds"/>
</dbReference>
<dbReference type="PANTHER" id="PTHR43818">
    <property type="entry name" value="BCDNA.GH03377"/>
    <property type="match status" value="1"/>
</dbReference>
<dbReference type="AlphaFoldDB" id="A0A382NVV1"/>
<dbReference type="InterPro" id="IPR000683">
    <property type="entry name" value="Gfo/Idh/MocA-like_OxRdtase_N"/>
</dbReference>
<dbReference type="GO" id="GO:0000166">
    <property type="term" value="F:nucleotide binding"/>
    <property type="evidence" value="ECO:0007669"/>
    <property type="project" value="InterPro"/>
</dbReference>
<evidence type="ECO:0000259" key="3">
    <source>
        <dbReference type="Pfam" id="PF22725"/>
    </source>
</evidence>
<reference evidence="4" key="1">
    <citation type="submission" date="2018-05" db="EMBL/GenBank/DDBJ databases">
        <authorList>
            <person name="Lanie J.A."/>
            <person name="Ng W.-L."/>
            <person name="Kazmierczak K.M."/>
            <person name="Andrzejewski T.M."/>
            <person name="Davidsen T.M."/>
            <person name="Wayne K.J."/>
            <person name="Tettelin H."/>
            <person name="Glass J.I."/>
            <person name="Rusch D."/>
            <person name="Podicherti R."/>
            <person name="Tsui H.-C.T."/>
            <person name="Winkler M.E."/>
        </authorList>
    </citation>
    <scope>NUCLEOTIDE SEQUENCE</scope>
</reference>
<evidence type="ECO:0000256" key="1">
    <source>
        <dbReference type="ARBA" id="ARBA00023002"/>
    </source>
</evidence>
<feature type="domain" description="Gfo/Idh/MocA-like oxidoreductase N-terminal" evidence="2">
    <location>
        <begin position="2"/>
        <end position="73"/>
    </location>
</feature>
<dbReference type="EMBL" id="UINC01103134">
    <property type="protein sequence ID" value="SVC65283.1"/>
    <property type="molecule type" value="Genomic_DNA"/>
</dbReference>
<accession>A0A382NVV1</accession>
<dbReference type="Pfam" id="PF01408">
    <property type="entry name" value="GFO_IDH_MocA"/>
    <property type="match status" value="1"/>
</dbReference>
<dbReference type="Gene3D" id="3.30.360.10">
    <property type="entry name" value="Dihydrodipicolinate Reductase, domain 2"/>
    <property type="match status" value="1"/>
</dbReference>
<dbReference type="InterPro" id="IPR036291">
    <property type="entry name" value="NAD(P)-bd_dom_sf"/>
</dbReference>
<sequence>DSAKKVAKQFGIPEAMETWEDIVLRDDIDAICIGTWPYMHAPITIAALDSGKHVLCEARMAMNSAEAAEMLEVSRINPQLTAQIVPAPMTLKFDNTIIDLISNNFIGDLITIDARLTQGTFAQPDSDLHWRHDRNLSGNNIMFMGIWYEIIMRWLGPATSVQAVGQAVIKHRRDDKGRRHAMTIPDHIDIIGEMAQGGQMRLSVSTVAGHVPMVDIYICGTQGTIRLSDTEGEMALEAGTLSAKKFKSVRIPKNKQGRWRVEEEFINAIRGVEPVTHTNFQSGVQYMEWTDAVSTALRTGRKVHLPLDAIVQT</sequence>
<evidence type="ECO:0000313" key="4">
    <source>
        <dbReference type="EMBL" id="SVC65283.1"/>
    </source>
</evidence>
<evidence type="ECO:0008006" key="5">
    <source>
        <dbReference type="Google" id="ProtNLM"/>
    </source>
</evidence>
<organism evidence="4">
    <name type="scientific">marine metagenome</name>
    <dbReference type="NCBI Taxonomy" id="408172"/>
    <lineage>
        <taxon>unclassified sequences</taxon>
        <taxon>metagenomes</taxon>
        <taxon>ecological metagenomes</taxon>
    </lineage>
</organism>
<protein>
    <recommendedName>
        <fullName evidence="5">Gfo/Idh/MocA-like oxidoreductase N-terminal domain-containing protein</fullName>
    </recommendedName>
</protein>
<proteinExistence type="predicted"/>
<dbReference type="GO" id="GO:0016491">
    <property type="term" value="F:oxidoreductase activity"/>
    <property type="evidence" value="ECO:0007669"/>
    <property type="project" value="UniProtKB-KW"/>
</dbReference>
<feature type="domain" description="GFO/IDH/MocA-like oxidoreductase" evidence="3">
    <location>
        <begin position="97"/>
        <end position="226"/>
    </location>
</feature>